<proteinExistence type="predicted"/>
<gene>
    <name evidence="1" type="ORF">P9850_06605</name>
</gene>
<dbReference type="EC" id="2.1.1.-" evidence="1"/>
<dbReference type="Gene3D" id="3.40.50.150">
    <property type="entry name" value="Vaccinia Virus protein VP39"/>
    <property type="match status" value="1"/>
</dbReference>
<protein>
    <submittedName>
        <fullName evidence="1">Class I SAM-dependent methyltransferase</fullName>
        <ecNumber evidence="1">2.1.1.-</ecNumber>
    </submittedName>
</protein>
<dbReference type="EMBL" id="JARTLI010000007">
    <property type="protein sequence ID" value="MED5051531.1"/>
    <property type="molecule type" value="Genomic_DNA"/>
</dbReference>
<reference evidence="1 2" key="1">
    <citation type="submission" date="2023-03" db="EMBL/GenBank/DDBJ databases">
        <title>Bacillus Genome Sequencing.</title>
        <authorList>
            <person name="Dunlap C."/>
        </authorList>
    </citation>
    <scope>NUCLEOTIDE SEQUENCE [LARGE SCALE GENOMIC DNA]</scope>
    <source>
        <strain evidence="1 2">NRS-38</strain>
    </source>
</reference>
<comment type="caution">
    <text evidence="1">The sequence shown here is derived from an EMBL/GenBank/DDBJ whole genome shotgun (WGS) entry which is preliminary data.</text>
</comment>
<organism evidence="1 2">
    <name type="scientific">Anoxybacteroides rupiense</name>
    <dbReference type="NCBI Taxonomy" id="311460"/>
    <lineage>
        <taxon>Bacteria</taxon>
        <taxon>Bacillati</taxon>
        <taxon>Bacillota</taxon>
        <taxon>Bacilli</taxon>
        <taxon>Bacillales</taxon>
        <taxon>Anoxybacillaceae</taxon>
        <taxon>Anoxybacteroides</taxon>
    </lineage>
</organism>
<dbReference type="InterPro" id="IPR029063">
    <property type="entry name" value="SAM-dependent_MTases_sf"/>
</dbReference>
<dbReference type="PANTHER" id="PTHR36112">
    <property type="entry name" value="RIBOSOMAL RNA SMALL SUBUNIT METHYLTRANSFERASE J"/>
    <property type="match status" value="1"/>
</dbReference>
<dbReference type="RefSeq" id="WP_328217766.1">
    <property type="nucleotide sequence ID" value="NZ_JARTLI010000007.1"/>
</dbReference>
<dbReference type="Proteomes" id="UP001339962">
    <property type="component" value="Unassembled WGS sequence"/>
</dbReference>
<evidence type="ECO:0000313" key="2">
    <source>
        <dbReference type="Proteomes" id="UP001339962"/>
    </source>
</evidence>
<accession>A0ABD5IVS8</accession>
<keyword evidence="1" id="KW-0489">Methyltransferase</keyword>
<name>A0ABD5IVS8_9BACL</name>
<dbReference type="PANTHER" id="PTHR36112:SF1">
    <property type="entry name" value="RIBOSOMAL RNA SMALL SUBUNIT METHYLTRANSFERASE J"/>
    <property type="match status" value="1"/>
</dbReference>
<dbReference type="InterPro" id="IPR007536">
    <property type="entry name" value="16SrRNA_methylTrfase_J"/>
</dbReference>
<dbReference type="SUPFAM" id="SSF53335">
    <property type="entry name" value="S-adenosyl-L-methionine-dependent methyltransferases"/>
    <property type="match status" value="1"/>
</dbReference>
<sequence length="264" mass="29967">MIVTTAGRTNPSMIAKAKQIADELDILYVPRQKMSVEALQMQYGDEVMVVGKKRLEIYPSNGTSSFFFHPNSAMFRVKRVLRGETEPFLEATKLQTGMSFLDCTVGIGSDSIVASTVTGENGIVVGTEGNRYIAYLVQQGLRQWDSGIVQMNEAMRRIQVFHADYLSFLRSLPDHSFDVVYFDPMFEQSIVESDGIQGIKSFALYTELAEEAIFHAKRVARQRVVLKDYWQSTRFHRFGFSVYARKTAKFHFAVIELAEGIEKK</sequence>
<dbReference type="GO" id="GO:0008168">
    <property type="term" value="F:methyltransferase activity"/>
    <property type="evidence" value="ECO:0007669"/>
    <property type="project" value="UniProtKB-KW"/>
</dbReference>
<dbReference type="GO" id="GO:0032259">
    <property type="term" value="P:methylation"/>
    <property type="evidence" value="ECO:0007669"/>
    <property type="project" value="UniProtKB-KW"/>
</dbReference>
<keyword evidence="1" id="KW-0808">Transferase</keyword>
<dbReference type="AlphaFoldDB" id="A0ABD5IVS8"/>
<evidence type="ECO:0000313" key="1">
    <source>
        <dbReference type="EMBL" id="MED5051531.1"/>
    </source>
</evidence>
<dbReference type="Pfam" id="PF04445">
    <property type="entry name" value="SAM_MT"/>
    <property type="match status" value="1"/>
</dbReference>